<name>A0ABT4WLW5_PSEFR</name>
<proteinExistence type="predicted"/>
<dbReference type="EMBL" id="JAQJVI010000003">
    <property type="protein sequence ID" value="MDA7021057.1"/>
    <property type="molecule type" value="Genomic_DNA"/>
</dbReference>
<protein>
    <submittedName>
        <fullName evidence="1">Uncharacterized protein</fullName>
    </submittedName>
</protein>
<comment type="caution">
    <text evidence="1">The sequence shown here is derived from an EMBL/GenBank/DDBJ whole genome shotgun (WGS) entry which is preliminary data.</text>
</comment>
<keyword evidence="2" id="KW-1185">Reference proteome</keyword>
<evidence type="ECO:0000313" key="2">
    <source>
        <dbReference type="Proteomes" id="UP001212337"/>
    </source>
</evidence>
<evidence type="ECO:0000313" key="1">
    <source>
        <dbReference type="EMBL" id="MDA7021057.1"/>
    </source>
</evidence>
<dbReference type="Proteomes" id="UP001212337">
    <property type="component" value="Unassembled WGS sequence"/>
</dbReference>
<sequence>MSELKLLNFKREDWRDPVRTLRKIANDLESGEFGACKVGVLAMLTESGSVEAFGFGPIADDLQSLALFRLGEQKLIDVLMGGGED</sequence>
<dbReference type="RefSeq" id="WP_169870595.1">
    <property type="nucleotide sequence ID" value="NZ_JAAQYV010000025.1"/>
</dbReference>
<organism evidence="1 2">
    <name type="scientific">Pseudomonas fragi</name>
    <dbReference type="NCBI Taxonomy" id="296"/>
    <lineage>
        <taxon>Bacteria</taxon>
        <taxon>Pseudomonadati</taxon>
        <taxon>Pseudomonadota</taxon>
        <taxon>Gammaproteobacteria</taxon>
        <taxon>Pseudomonadales</taxon>
        <taxon>Pseudomonadaceae</taxon>
        <taxon>Pseudomonas</taxon>
    </lineage>
</organism>
<gene>
    <name evidence="1" type="ORF">PI499_04030</name>
</gene>
<accession>A0ABT4WLW5</accession>
<reference evidence="1 2" key="1">
    <citation type="submission" date="2023-01" db="EMBL/GenBank/DDBJ databases">
        <title>Effects of deletion of Siderophore biosynthase gene in Pseudomonas fragi on quorum sensing and spoliage ability.</title>
        <authorList>
            <person name="Cui F."/>
            <person name="Wang D."/>
            <person name="Liu J."/>
            <person name="Wang Q."/>
            <person name="Li T."/>
            <person name="Li J."/>
        </authorList>
    </citation>
    <scope>NUCLEOTIDE SEQUENCE [LARGE SCALE GENOMIC DNA]</scope>
    <source>
        <strain evidence="1 2">MS-10</strain>
    </source>
</reference>